<evidence type="ECO:0000259" key="3">
    <source>
        <dbReference type="PROSITE" id="PS51767"/>
    </source>
</evidence>
<accession>A0AAE0IW17</accession>
<protein>
    <submittedName>
        <fullName evidence="4">Aspartic peptidase domain-containing protein</fullName>
    </submittedName>
</protein>
<gene>
    <name evidence="4" type="ORF">B0T19DRAFT_456908</name>
</gene>
<name>A0AAE0IW17_9PEZI</name>
<dbReference type="Pfam" id="PF00026">
    <property type="entry name" value="Asp"/>
    <property type="match status" value="1"/>
</dbReference>
<evidence type="ECO:0000313" key="5">
    <source>
        <dbReference type="Proteomes" id="UP001286456"/>
    </source>
</evidence>
<dbReference type="SUPFAM" id="SSF50630">
    <property type="entry name" value="Acid proteases"/>
    <property type="match status" value="1"/>
</dbReference>
<dbReference type="GO" id="GO:0004190">
    <property type="term" value="F:aspartic-type endopeptidase activity"/>
    <property type="evidence" value="ECO:0007669"/>
    <property type="project" value="InterPro"/>
</dbReference>
<organism evidence="4 5">
    <name type="scientific">Cercophora scortea</name>
    <dbReference type="NCBI Taxonomy" id="314031"/>
    <lineage>
        <taxon>Eukaryota</taxon>
        <taxon>Fungi</taxon>
        <taxon>Dikarya</taxon>
        <taxon>Ascomycota</taxon>
        <taxon>Pezizomycotina</taxon>
        <taxon>Sordariomycetes</taxon>
        <taxon>Sordariomycetidae</taxon>
        <taxon>Sordariales</taxon>
        <taxon>Lasiosphaeriaceae</taxon>
        <taxon>Cercophora</taxon>
    </lineage>
</organism>
<comment type="caution">
    <text evidence="4">The sequence shown here is derived from an EMBL/GenBank/DDBJ whole genome shotgun (WGS) entry which is preliminary data.</text>
</comment>
<feature type="domain" description="Peptidase A1" evidence="3">
    <location>
        <begin position="74"/>
        <end position="416"/>
    </location>
</feature>
<evidence type="ECO:0000256" key="1">
    <source>
        <dbReference type="ARBA" id="ARBA00007447"/>
    </source>
</evidence>
<dbReference type="PANTHER" id="PTHR47966:SF51">
    <property type="entry name" value="BETA-SITE APP-CLEAVING ENZYME, ISOFORM A-RELATED"/>
    <property type="match status" value="1"/>
</dbReference>
<dbReference type="EMBL" id="JAUEPO010000002">
    <property type="protein sequence ID" value="KAK3332272.1"/>
    <property type="molecule type" value="Genomic_DNA"/>
</dbReference>
<keyword evidence="5" id="KW-1185">Reference proteome</keyword>
<proteinExistence type="inferred from homology"/>
<dbReference type="InterPro" id="IPR033121">
    <property type="entry name" value="PEPTIDASE_A1"/>
</dbReference>
<reference evidence="4" key="1">
    <citation type="journal article" date="2023" name="Mol. Phylogenet. Evol.">
        <title>Genome-scale phylogeny and comparative genomics of the fungal order Sordariales.</title>
        <authorList>
            <person name="Hensen N."/>
            <person name="Bonometti L."/>
            <person name="Westerberg I."/>
            <person name="Brannstrom I.O."/>
            <person name="Guillou S."/>
            <person name="Cros-Aarteil S."/>
            <person name="Calhoun S."/>
            <person name="Haridas S."/>
            <person name="Kuo A."/>
            <person name="Mondo S."/>
            <person name="Pangilinan J."/>
            <person name="Riley R."/>
            <person name="LaButti K."/>
            <person name="Andreopoulos B."/>
            <person name="Lipzen A."/>
            <person name="Chen C."/>
            <person name="Yan M."/>
            <person name="Daum C."/>
            <person name="Ng V."/>
            <person name="Clum A."/>
            <person name="Steindorff A."/>
            <person name="Ohm R.A."/>
            <person name="Martin F."/>
            <person name="Silar P."/>
            <person name="Natvig D.O."/>
            <person name="Lalanne C."/>
            <person name="Gautier V."/>
            <person name="Ament-Velasquez S.L."/>
            <person name="Kruys A."/>
            <person name="Hutchinson M.I."/>
            <person name="Powell A.J."/>
            <person name="Barry K."/>
            <person name="Miller A.N."/>
            <person name="Grigoriev I.V."/>
            <person name="Debuchy R."/>
            <person name="Gladieux P."/>
            <person name="Hiltunen Thoren M."/>
            <person name="Johannesson H."/>
        </authorList>
    </citation>
    <scope>NUCLEOTIDE SEQUENCE</scope>
    <source>
        <strain evidence="4">SMH4131-1</strain>
    </source>
</reference>
<feature type="signal peptide" evidence="2">
    <location>
        <begin position="1"/>
        <end position="15"/>
    </location>
</feature>
<dbReference type="Proteomes" id="UP001286456">
    <property type="component" value="Unassembled WGS sequence"/>
</dbReference>
<dbReference type="CDD" id="cd05471">
    <property type="entry name" value="pepsin_like"/>
    <property type="match status" value="1"/>
</dbReference>
<dbReference type="InterPro" id="IPR021109">
    <property type="entry name" value="Peptidase_aspartic_dom_sf"/>
</dbReference>
<evidence type="ECO:0000313" key="4">
    <source>
        <dbReference type="EMBL" id="KAK3332272.1"/>
    </source>
</evidence>
<dbReference type="GO" id="GO:0006508">
    <property type="term" value="P:proteolysis"/>
    <property type="evidence" value="ECO:0007669"/>
    <property type="project" value="InterPro"/>
</dbReference>
<dbReference type="InterPro" id="IPR001461">
    <property type="entry name" value="Aspartic_peptidase_A1"/>
</dbReference>
<evidence type="ECO:0000256" key="2">
    <source>
        <dbReference type="SAM" id="SignalP"/>
    </source>
</evidence>
<keyword evidence="2" id="KW-0732">Signal</keyword>
<feature type="chain" id="PRO_5042286611" evidence="2">
    <location>
        <begin position="16"/>
        <end position="416"/>
    </location>
</feature>
<dbReference type="InterPro" id="IPR034164">
    <property type="entry name" value="Pepsin-like_dom"/>
</dbReference>
<dbReference type="PROSITE" id="PS51767">
    <property type="entry name" value="PEPTIDASE_A1"/>
    <property type="match status" value="1"/>
</dbReference>
<dbReference type="PANTHER" id="PTHR47966">
    <property type="entry name" value="BETA-SITE APP-CLEAVING ENZYME, ISOFORM A-RELATED"/>
    <property type="match status" value="1"/>
</dbReference>
<reference evidence="4" key="2">
    <citation type="submission" date="2023-06" db="EMBL/GenBank/DDBJ databases">
        <authorList>
            <consortium name="Lawrence Berkeley National Laboratory"/>
            <person name="Haridas S."/>
            <person name="Hensen N."/>
            <person name="Bonometti L."/>
            <person name="Westerberg I."/>
            <person name="Brannstrom I.O."/>
            <person name="Guillou S."/>
            <person name="Cros-Aarteil S."/>
            <person name="Calhoun S."/>
            <person name="Kuo A."/>
            <person name="Mondo S."/>
            <person name="Pangilinan J."/>
            <person name="Riley R."/>
            <person name="Labutti K."/>
            <person name="Andreopoulos B."/>
            <person name="Lipzen A."/>
            <person name="Chen C."/>
            <person name="Yanf M."/>
            <person name="Daum C."/>
            <person name="Ng V."/>
            <person name="Clum A."/>
            <person name="Steindorff A."/>
            <person name="Ohm R."/>
            <person name="Martin F."/>
            <person name="Silar P."/>
            <person name="Natvig D."/>
            <person name="Lalanne C."/>
            <person name="Gautier V."/>
            <person name="Ament-Velasquez S.L."/>
            <person name="Kruys A."/>
            <person name="Hutchinson M.I."/>
            <person name="Powell A.J."/>
            <person name="Barry K."/>
            <person name="Miller A.N."/>
            <person name="Grigoriev I.V."/>
            <person name="Debuchy R."/>
            <person name="Gladieux P."/>
            <person name="Thoren M.H."/>
            <person name="Johannesson H."/>
        </authorList>
    </citation>
    <scope>NUCLEOTIDE SEQUENCE</scope>
    <source>
        <strain evidence="4">SMH4131-1</strain>
    </source>
</reference>
<sequence>MAVFLKFVLKSLLLAGNRQSASFRQAIHSLQFSKYLATKTAPRTEGSQFIPASTSETPHDTRATALLPHGNAEYTSTLTLGEPGQPFRVLLDISSSDLFIPSSACHTPQHEGICGTGHNLFHPARSPTYRSTAQTVTCDSDIRFNYQANISFDTLNVAGLFLQDQASTRAYGILGLAPDDENSASNTTSFLTNLVNCMLLDRDVISILLGRSEQGYIHPGEIQFGGINDELVYPGTTMRFLPLTHKKDDPNNPNNHFKFLTGTWQTSVECITLRGRDGASLLVGSGSAEASPTQKVFHTNGTTARFDTLLPFLVLPDAVAQALKEIASHFLIDLGFLSGVLCQDRWKLLELVFTMSGEDFVLSPHDYTLQTVWDEMRGHVCLLMIQPVASALDAPVDCMLHAAWESVPEGVLFCAG</sequence>
<comment type="similarity">
    <text evidence="1">Belongs to the peptidase A1 family.</text>
</comment>
<dbReference type="AlphaFoldDB" id="A0AAE0IW17"/>
<dbReference type="Gene3D" id="2.40.70.10">
    <property type="entry name" value="Acid Proteases"/>
    <property type="match status" value="2"/>
</dbReference>